<dbReference type="Pfam" id="PF03602">
    <property type="entry name" value="Cons_hypoth95"/>
    <property type="match status" value="1"/>
</dbReference>
<dbReference type="HOGENOM" id="CLU_075826_0_2_12"/>
<evidence type="ECO:0000313" key="4">
    <source>
        <dbReference type="Proteomes" id="UP000007939"/>
    </source>
</evidence>
<dbReference type="AlphaFoldDB" id="F4GLV5"/>
<dbReference type="NCBIfam" id="TIGR00095">
    <property type="entry name" value="16S rRNA (guanine(966)-N(2))-methyltransferase RsmD"/>
    <property type="match status" value="1"/>
</dbReference>
<dbReference type="InterPro" id="IPR029063">
    <property type="entry name" value="SAM-dependent_MTases_sf"/>
</dbReference>
<dbReference type="SUPFAM" id="SSF53335">
    <property type="entry name" value="S-adenosyl-L-methionine-dependent methyltransferases"/>
    <property type="match status" value="1"/>
</dbReference>
<evidence type="ECO:0000256" key="2">
    <source>
        <dbReference type="ARBA" id="ARBA00022679"/>
    </source>
</evidence>
<dbReference type="GO" id="GO:0008168">
    <property type="term" value="F:methyltransferase activity"/>
    <property type="evidence" value="ECO:0007669"/>
    <property type="project" value="UniProtKB-KW"/>
</dbReference>
<evidence type="ECO:0000313" key="3">
    <source>
        <dbReference type="EMBL" id="AEC02996.1"/>
    </source>
</evidence>
<protein>
    <submittedName>
        <fullName evidence="3">Methyltransferase</fullName>
    </submittedName>
</protein>
<dbReference type="GO" id="GO:0031167">
    <property type="term" value="P:rRNA methylation"/>
    <property type="evidence" value="ECO:0007669"/>
    <property type="project" value="InterPro"/>
</dbReference>
<dbReference type="PANTHER" id="PTHR43542">
    <property type="entry name" value="METHYLTRANSFERASE"/>
    <property type="match status" value="1"/>
</dbReference>
<reference evidence="4" key="1">
    <citation type="submission" date="2011-04" db="EMBL/GenBank/DDBJ databases">
        <title>The complete genome of Spirochaeta coccoides DSM 17374.</title>
        <authorList>
            <person name="Lucas S."/>
            <person name="Copeland A."/>
            <person name="Lapidus A."/>
            <person name="Bruce D."/>
            <person name="Goodwin L."/>
            <person name="Pitluck S."/>
            <person name="Peters L."/>
            <person name="Kyrpides N."/>
            <person name="Mavromatis K."/>
            <person name="Pagani I."/>
            <person name="Ivanova N."/>
            <person name="Ovchinnikova G."/>
            <person name="Lu M."/>
            <person name="Detter J.C."/>
            <person name="Tapia R."/>
            <person name="Han C."/>
            <person name="Land M."/>
            <person name="Hauser L."/>
            <person name="Markowitz V."/>
            <person name="Cheng J.-F."/>
            <person name="Hugenholtz P."/>
            <person name="Woyke T."/>
            <person name="Wu D."/>
            <person name="Spring S."/>
            <person name="Schroeder M."/>
            <person name="Brambilla E."/>
            <person name="Klenk H.-P."/>
            <person name="Eisen J.A."/>
        </authorList>
    </citation>
    <scope>NUCLEOTIDE SEQUENCE [LARGE SCALE GENOMIC DNA]</scope>
    <source>
        <strain evidence="4">ATCC BAA-1237 / DSM 17374 / SPN1</strain>
    </source>
</reference>
<dbReference type="PIRSF" id="PIRSF004553">
    <property type="entry name" value="CHP00095"/>
    <property type="match status" value="1"/>
</dbReference>
<dbReference type="InterPro" id="IPR004398">
    <property type="entry name" value="RNA_MeTrfase_RsmD"/>
</dbReference>
<gene>
    <name evidence="3" type="ordered locus">Spico_1798</name>
</gene>
<dbReference type="KEGG" id="scc:Spico_1798"/>
<sequence length="200" mass="22448">MRITGGRYRGRTILCPPGVIRPAMDRMRESLFSILGSLDGHSFLDLFSGSGCVGIEAASRGAEPVHLIEMDKLKKDVILKNISFVESPIRLFMADALRFIRASKNTYSIIYADPPFPRNGKVRLAQAVADSSVLEDGGLFIIHYPAEENAQWPQSIGNLVFTDERVYGRSHLRFYRKDASRQEAMQETSQEAITEKISHE</sequence>
<dbReference type="EMBL" id="CP002659">
    <property type="protein sequence ID" value="AEC02996.1"/>
    <property type="molecule type" value="Genomic_DNA"/>
</dbReference>
<accession>F4GLV5</accession>
<dbReference type="Gene3D" id="3.40.50.150">
    <property type="entry name" value="Vaccinia Virus protein VP39"/>
    <property type="match status" value="1"/>
</dbReference>
<keyword evidence="2" id="KW-0808">Transferase</keyword>
<dbReference type="eggNOG" id="COG0742">
    <property type="taxonomic scope" value="Bacteria"/>
</dbReference>
<reference evidence="3 4" key="2">
    <citation type="journal article" date="2012" name="Stand. Genomic Sci.">
        <title>Complete genome sequence of the termite hindgut bacterium Spirochaeta coccoides type strain (SPN1(T)), reclassification in the genus Sphaerochaeta as Sphaerochaeta coccoides comb. nov. and emendations of the family Spirochaetaceae and the genus Sphaerochaeta.</title>
        <authorList>
            <person name="Abt B."/>
            <person name="Han C."/>
            <person name="Scheuner C."/>
            <person name="Lu M."/>
            <person name="Lapidus A."/>
            <person name="Nolan M."/>
            <person name="Lucas S."/>
            <person name="Hammon N."/>
            <person name="Deshpande S."/>
            <person name="Cheng J.F."/>
            <person name="Tapia R."/>
            <person name="Goodwin L.A."/>
            <person name="Pitluck S."/>
            <person name="Liolios K."/>
            <person name="Pagani I."/>
            <person name="Ivanova N."/>
            <person name="Mavromatis K."/>
            <person name="Mikhailova N."/>
            <person name="Huntemann M."/>
            <person name="Pati A."/>
            <person name="Chen A."/>
            <person name="Palaniappan K."/>
            <person name="Land M."/>
            <person name="Hauser L."/>
            <person name="Brambilla E.M."/>
            <person name="Rohde M."/>
            <person name="Spring S."/>
            <person name="Gronow S."/>
            <person name="Goker M."/>
            <person name="Woyke T."/>
            <person name="Bristow J."/>
            <person name="Eisen J.A."/>
            <person name="Markowitz V."/>
            <person name="Hugenholtz P."/>
            <person name="Kyrpides N.C."/>
            <person name="Klenk H.P."/>
            <person name="Detter J.C."/>
        </authorList>
    </citation>
    <scope>NUCLEOTIDE SEQUENCE [LARGE SCALE GENOMIC DNA]</scope>
    <source>
        <strain evidence="4">ATCC BAA-1237 / DSM 17374 / SPN1</strain>
    </source>
</reference>
<proteinExistence type="predicted"/>
<dbReference type="Proteomes" id="UP000007939">
    <property type="component" value="Chromosome"/>
</dbReference>
<dbReference type="CDD" id="cd02440">
    <property type="entry name" value="AdoMet_MTases"/>
    <property type="match status" value="1"/>
</dbReference>
<evidence type="ECO:0000256" key="1">
    <source>
        <dbReference type="ARBA" id="ARBA00022603"/>
    </source>
</evidence>
<dbReference type="OrthoDB" id="9803017at2"/>
<dbReference type="PANTHER" id="PTHR43542:SF1">
    <property type="entry name" value="METHYLTRANSFERASE"/>
    <property type="match status" value="1"/>
</dbReference>
<keyword evidence="4" id="KW-1185">Reference proteome</keyword>
<dbReference type="RefSeq" id="WP_013740389.1">
    <property type="nucleotide sequence ID" value="NC_015436.1"/>
</dbReference>
<dbReference type="STRING" id="760011.Spico_1798"/>
<organism evidence="3 4">
    <name type="scientific">Parasphaerochaeta coccoides (strain ATCC BAA-1237 / DSM 17374 / SPN1)</name>
    <name type="common">Sphaerochaeta coccoides</name>
    <dbReference type="NCBI Taxonomy" id="760011"/>
    <lineage>
        <taxon>Bacteria</taxon>
        <taxon>Pseudomonadati</taxon>
        <taxon>Spirochaetota</taxon>
        <taxon>Spirochaetia</taxon>
        <taxon>Spirochaetales</taxon>
        <taxon>Sphaerochaetaceae</taxon>
        <taxon>Parasphaerochaeta</taxon>
    </lineage>
</organism>
<name>F4GLV5_PARC1</name>
<keyword evidence="1 3" id="KW-0489">Methyltransferase</keyword>